<feature type="chain" id="PRO_5012928039" evidence="5">
    <location>
        <begin position="25"/>
        <end position="1361"/>
    </location>
</feature>
<dbReference type="PROSITE" id="PS50297">
    <property type="entry name" value="ANK_REP_REGION"/>
    <property type="match status" value="3"/>
</dbReference>
<keyword evidence="2 3" id="KW-0040">ANK repeat</keyword>
<dbReference type="Gene3D" id="1.25.40.20">
    <property type="entry name" value="Ankyrin repeat-containing domain"/>
    <property type="match status" value="2"/>
</dbReference>
<dbReference type="InterPro" id="IPR036770">
    <property type="entry name" value="Ankyrin_rpt-contain_sf"/>
</dbReference>
<organism evidence="6 7">
    <name type="scientific">Phialocephala subalpina</name>
    <dbReference type="NCBI Taxonomy" id="576137"/>
    <lineage>
        <taxon>Eukaryota</taxon>
        <taxon>Fungi</taxon>
        <taxon>Dikarya</taxon>
        <taxon>Ascomycota</taxon>
        <taxon>Pezizomycotina</taxon>
        <taxon>Leotiomycetes</taxon>
        <taxon>Helotiales</taxon>
        <taxon>Mollisiaceae</taxon>
        <taxon>Phialocephala</taxon>
        <taxon>Phialocephala fortinii species complex</taxon>
    </lineage>
</organism>
<dbReference type="EMBL" id="FJOG01000037">
    <property type="protein sequence ID" value="CZR66464.1"/>
    <property type="molecule type" value="Genomic_DNA"/>
</dbReference>
<dbReference type="PANTHER" id="PTHR24198:SF165">
    <property type="entry name" value="ANKYRIN REPEAT-CONTAINING PROTEIN-RELATED"/>
    <property type="match status" value="1"/>
</dbReference>
<dbReference type="STRING" id="576137.A0A1L7XN79"/>
<keyword evidence="5" id="KW-0732">Signal</keyword>
<evidence type="ECO:0000256" key="2">
    <source>
        <dbReference type="ARBA" id="ARBA00023043"/>
    </source>
</evidence>
<dbReference type="OrthoDB" id="194358at2759"/>
<dbReference type="PROSITE" id="PS50088">
    <property type="entry name" value="ANK_REPEAT"/>
    <property type="match status" value="3"/>
</dbReference>
<feature type="transmembrane region" description="Helical" evidence="4">
    <location>
        <begin position="254"/>
        <end position="274"/>
    </location>
</feature>
<dbReference type="Pfam" id="PF12796">
    <property type="entry name" value="Ank_2"/>
    <property type="match status" value="2"/>
</dbReference>
<accession>A0A1L7XN79</accession>
<evidence type="ECO:0000256" key="5">
    <source>
        <dbReference type="SAM" id="SignalP"/>
    </source>
</evidence>
<feature type="transmembrane region" description="Helical" evidence="4">
    <location>
        <begin position="63"/>
        <end position="83"/>
    </location>
</feature>
<feature type="transmembrane region" description="Helical" evidence="4">
    <location>
        <begin position="211"/>
        <end position="234"/>
    </location>
</feature>
<gene>
    <name evidence="6" type="ORF">PAC_16365</name>
</gene>
<evidence type="ECO:0000313" key="7">
    <source>
        <dbReference type="Proteomes" id="UP000184330"/>
    </source>
</evidence>
<dbReference type="Proteomes" id="UP000184330">
    <property type="component" value="Unassembled WGS sequence"/>
</dbReference>
<evidence type="ECO:0000256" key="3">
    <source>
        <dbReference type="PROSITE-ProRule" id="PRU00023"/>
    </source>
</evidence>
<dbReference type="InterPro" id="IPR002110">
    <property type="entry name" value="Ankyrin_rpt"/>
</dbReference>
<protein>
    <submittedName>
        <fullName evidence="6">Uncharacterized protein</fullName>
    </submittedName>
</protein>
<feature type="transmembrane region" description="Helical" evidence="4">
    <location>
        <begin position="346"/>
        <end position="366"/>
    </location>
</feature>
<dbReference type="PANTHER" id="PTHR24198">
    <property type="entry name" value="ANKYRIN REPEAT AND PROTEIN KINASE DOMAIN-CONTAINING PROTEIN"/>
    <property type="match status" value="1"/>
</dbReference>
<keyword evidence="4" id="KW-1133">Transmembrane helix</keyword>
<evidence type="ECO:0000256" key="4">
    <source>
        <dbReference type="SAM" id="Phobius"/>
    </source>
</evidence>
<feature type="repeat" description="ANK" evidence="3">
    <location>
        <begin position="1053"/>
        <end position="1077"/>
    </location>
</feature>
<reference evidence="6 7" key="1">
    <citation type="submission" date="2016-03" db="EMBL/GenBank/DDBJ databases">
        <authorList>
            <person name="Ploux O."/>
        </authorList>
    </citation>
    <scope>NUCLEOTIDE SEQUENCE [LARGE SCALE GENOMIC DNA]</scope>
    <source>
        <strain evidence="6 7">UAMH 11012</strain>
    </source>
</reference>
<sequence>MFLMGTVMLWALCLIVVLPPCARADWWDDFANNLATDLAPFIQLFGEAPTKQFLSGSVSYLDYFIFAMAPLGILTAIVSIIRLRGGPSLRAFIGRAQEGMGEIEAELCSSTSRDICEMYNNGGIARVYGQPKLLEVVYNCSAKSNEFFDSTTNAANAGVDTFQSYYEKVRGGRADADWKEIRADNKKQSRALFAPNPNLSLNIWMKRPHFIVIYVSALVGFVLQFGVIAIAVIITYHLRLAKGGSEPPPYACPAMIAGTVFLCTGIFLCAFMIGEYTEERWFRRASAMNGNDGMKPKTKMVWIQLGGQLVGDQTFDAFAYSDYEAKEPMREYITSIKKPNLKDGGLPVWLAISLSALGFVLQFIGLRSLHSAVALSQLGATLLMSIVRALLRTQRLSAADNLLERTRYLVQGYELEWLALYLGTQAVDDEKSKRRPRRGVGELSFNPLQLGSQHSWLYFKGFGIGKRLLDSVDTDAKQGPPDQSGAAKKTWILGSTKKSAPFSDGMVAEETYLLTDVQRVFAIRRRLARLTGQGEASSTPIQSSEPFPGSLKSWPSEAVFVRDQARHLANAIQDTASILFASDSDFEDDWKEAIHFWWANHCYIATLQPKGQYSSWKESTISAPTHLKIRRESNTSNWKIDTAELEAMLGLWLWSLIHDPRTDGMDESTQAIKSYAETIKKERIVLSTLSEGAAPPPDDTLLLLGGYDFSFEKANYSWNRRIRLGQKDLTSNIWIEPFKRRNHGHRQFMRIPPPSGLTDGDYRHDDRKVRFFGWNLTPLRFEESTSPDAQWLWITSTPTESPLLHLCAQEIYASFINAAFAVIEKIGGETNVEAVNDGFRLQNTILTSIFSTFSNNHLGTGKDAVLTAAVLLGELYWWAMASKTSKYAIEFGLEGVAWMCSEASSGDLLQDIRAEVANTAALYAAVGYHKRKKDPEFGTKAAAFKSYGMSSLRATGCLAAVRQRFLLETLVLVDDAAAASLGDLLSLVAWINEEVEQGAWVVIAGILLDLGSDPNLPDSDGRSPLSHAAEAGGTMMVKMLLEAGAVPNCEDSIQRTPLHYAAARGHLDILQILLQNSGVEPDCEDNESHTPAWLAADNEHYEALQKLAATGRVRLESALLQAATKGNEQMVRLLLNATGGCDHNLLLNANEAYLHAAGAGLQTLVQVLLATPSVDPKYVDAGGNTALHFAVQNGHDSMVRFLLGTVHLDPHKADKAGRKPMHIATEKGYESIALLLQSSRTSADAFFQTGCNLARHRDTPIFDGGTCGINSSESRRASISPTLRSSIFSEDGGIEGLSCASITSSSSFLISPGPVPSDFDRIATIECGELDSKADRGFGDIIYYHGKPNDDNASSFKILRT</sequence>
<keyword evidence="4" id="KW-0472">Membrane</keyword>
<dbReference type="SUPFAM" id="SSF48403">
    <property type="entry name" value="Ankyrin repeat"/>
    <property type="match status" value="1"/>
</dbReference>
<evidence type="ECO:0000256" key="1">
    <source>
        <dbReference type="ARBA" id="ARBA00022737"/>
    </source>
</evidence>
<feature type="signal peptide" evidence="5">
    <location>
        <begin position="1"/>
        <end position="24"/>
    </location>
</feature>
<evidence type="ECO:0000313" key="6">
    <source>
        <dbReference type="EMBL" id="CZR66464.1"/>
    </source>
</evidence>
<keyword evidence="1" id="KW-0677">Repeat</keyword>
<feature type="repeat" description="ANK" evidence="3">
    <location>
        <begin position="1182"/>
        <end position="1203"/>
    </location>
</feature>
<feature type="repeat" description="ANK" evidence="3">
    <location>
        <begin position="1020"/>
        <end position="1052"/>
    </location>
</feature>
<keyword evidence="4" id="KW-0812">Transmembrane</keyword>
<name>A0A1L7XN79_9HELO</name>
<keyword evidence="7" id="KW-1185">Reference proteome</keyword>
<dbReference type="SMART" id="SM00248">
    <property type="entry name" value="ANK"/>
    <property type="match status" value="5"/>
</dbReference>
<proteinExistence type="predicted"/>